<comment type="caution">
    <text evidence="1">The sequence shown here is derived from an EMBL/GenBank/DDBJ whole genome shotgun (WGS) entry which is preliminary data.</text>
</comment>
<dbReference type="AlphaFoldDB" id="A0A397SW99"/>
<keyword evidence="2" id="KW-1185">Reference proteome</keyword>
<dbReference type="Proteomes" id="UP000265703">
    <property type="component" value="Unassembled WGS sequence"/>
</dbReference>
<reference evidence="1 2" key="1">
    <citation type="submission" date="2018-06" db="EMBL/GenBank/DDBJ databases">
        <title>Comparative genomics reveals the genomic features of Rhizophagus irregularis, R. cerebriforme, R. diaphanum and Gigaspora rosea, and their symbiotic lifestyle signature.</title>
        <authorList>
            <person name="Morin E."/>
            <person name="San Clemente H."/>
            <person name="Chen E.C.H."/>
            <person name="De La Providencia I."/>
            <person name="Hainaut M."/>
            <person name="Kuo A."/>
            <person name="Kohler A."/>
            <person name="Murat C."/>
            <person name="Tang N."/>
            <person name="Roy S."/>
            <person name="Loubradou J."/>
            <person name="Henrissat B."/>
            <person name="Grigoriev I.V."/>
            <person name="Corradi N."/>
            <person name="Roux C."/>
            <person name="Martin F.M."/>
        </authorList>
    </citation>
    <scope>NUCLEOTIDE SEQUENCE [LARGE SCALE GENOMIC DNA]</scope>
    <source>
        <strain evidence="1 2">DAOM 227022</strain>
    </source>
</reference>
<dbReference type="EMBL" id="QKYT01000226">
    <property type="protein sequence ID" value="RIA89259.1"/>
    <property type="molecule type" value="Genomic_DNA"/>
</dbReference>
<organism evidence="1 2">
    <name type="scientific">Glomus cerebriforme</name>
    <dbReference type="NCBI Taxonomy" id="658196"/>
    <lineage>
        <taxon>Eukaryota</taxon>
        <taxon>Fungi</taxon>
        <taxon>Fungi incertae sedis</taxon>
        <taxon>Mucoromycota</taxon>
        <taxon>Glomeromycotina</taxon>
        <taxon>Glomeromycetes</taxon>
        <taxon>Glomerales</taxon>
        <taxon>Glomeraceae</taxon>
        <taxon>Glomus</taxon>
    </lineage>
</organism>
<evidence type="ECO:0000313" key="2">
    <source>
        <dbReference type="Proteomes" id="UP000265703"/>
    </source>
</evidence>
<protein>
    <submittedName>
        <fullName evidence="1">Uncharacterized protein</fullName>
    </submittedName>
</protein>
<sequence>MESPKQKYGFGIGYAKKTLDLAIWTNKVDEFVNQIEYFIESIKAELSDQQENVISMHISDLLWVRHKGQQPNRYKSCGEPQKKKHLSWICHGYVTCILIRFIAFVASMSQLMNNYVKGNGGRITRFGERYYKEFLSIFWKKPVSDYVKIYEKNVAARKANNDAAETLVLLSEMRERANVILRDVDKENKEDKEDYGIEQEM</sequence>
<proteinExistence type="predicted"/>
<evidence type="ECO:0000313" key="1">
    <source>
        <dbReference type="EMBL" id="RIA89259.1"/>
    </source>
</evidence>
<name>A0A397SW99_9GLOM</name>
<accession>A0A397SW99</accession>
<gene>
    <name evidence="1" type="ORF">C1645_738757</name>
</gene>